<feature type="region of interest" description="Disordered" evidence="1">
    <location>
        <begin position="1"/>
        <end position="70"/>
    </location>
</feature>
<dbReference type="AlphaFoldDB" id="A0AAE0F9Z2"/>
<evidence type="ECO:0000313" key="2">
    <source>
        <dbReference type="EMBL" id="KAK3255836.1"/>
    </source>
</evidence>
<sequence>MLMPTYPPPGTPPHWMWPPHPCGPDCLLERKRLHLPRAKRAPRPPPSPPSIPYPPQPPQTPGPPGSRQHDQLVALQKLYDQGKLSLDELRARTARVYYGKDSKPSHANVNSGELPSTYRPGGTMEKQYQALMYTDFFDSPSSKGGKLQGGMPSEQLQDHHIRGNSKQKDRLKRG</sequence>
<gene>
    <name evidence="2" type="ORF">CYMTET_35005</name>
</gene>
<feature type="compositionally biased region" description="Polar residues" evidence="1">
    <location>
        <begin position="105"/>
        <end position="114"/>
    </location>
</feature>
<dbReference type="Proteomes" id="UP001190700">
    <property type="component" value="Unassembled WGS sequence"/>
</dbReference>
<feature type="compositionally biased region" description="Pro residues" evidence="1">
    <location>
        <begin position="43"/>
        <end position="64"/>
    </location>
</feature>
<feature type="compositionally biased region" description="Basic residues" evidence="1">
    <location>
        <begin position="31"/>
        <end position="42"/>
    </location>
</feature>
<organism evidence="2 3">
    <name type="scientific">Cymbomonas tetramitiformis</name>
    <dbReference type="NCBI Taxonomy" id="36881"/>
    <lineage>
        <taxon>Eukaryota</taxon>
        <taxon>Viridiplantae</taxon>
        <taxon>Chlorophyta</taxon>
        <taxon>Pyramimonadophyceae</taxon>
        <taxon>Pyramimonadales</taxon>
        <taxon>Pyramimonadaceae</taxon>
        <taxon>Cymbomonas</taxon>
    </lineage>
</organism>
<protein>
    <submittedName>
        <fullName evidence="2">Uncharacterized protein</fullName>
    </submittedName>
</protein>
<name>A0AAE0F9Z2_9CHLO</name>
<keyword evidence="3" id="KW-1185">Reference proteome</keyword>
<reference evidence="2 3" key="1">
    <citation type="journal article" date="2015" name="Genome Biol. Evol.">
        <title>Comparative Genomics of a Bacterivorous Green Alga Reveals Evolutionary Causalities and Consequences of Phago-Mixotrophic Mode of Nutrition.</title>
        <authorList>
            <person name="Burns J.A."/>
            <person name="Paasch A."/>
            <person name="Narechania A."/>
            <person name="Kim E."/>
        </authorList>
    </citation>
    <scope>NUCLEOTIDE SEQUENCE [LARGE SCALE GENOMIC DNA]</scope>
    <source>
        <strain evidence="2 3">PLY_AMNH</strain>
    </source>
</reference>
<accession>A0AAE0F9Z2</accession>
<proteinExistence type="predicted"/>
<feature type="region of interest" description="Disordered" evidence="1">
    <location>
        <begin position="100"/>
        <end position="122"/>
    </location>
</feature>
<evidence type="ECO:0000313" key="3">
    <source>
        <dbReference type="Proteomes" id="UP001190700"/>
    </source>
</evidence>
<feature type="compositionally biased region" description="Pro residues" evidence="1">
    <location>
        <begin position="1"/>
        <end position="22"/>
    </location>
</feature>
<feature type="compositionally biased region" description="Basic residues" evidence="1">
    <location>
        <begin position="162"/>
        <end position="174"/>
    </location>
</feature>
<comment type="caution">
    <text evidence="2">The sequence shown here is derived from an EMBL/GenBank/DDBJ whole genome shotgun (WGS) entry which is preliminary data.</text>
</comment>
<dbReference type="EMBL" id="LGRX02022218">
    <property type="protein sequence ID" value="KAK3255836.1"/>
    <property type="molecule type" value="Genomic_DNA"/>
</dbReference>
<evidence type="ECO:0000256" key="1">
    <source>
        <dbReference type="SAM" id="MobiDB-lite"/>
    </source>
</evidence>
<feature type="region of interest" description="Disordered" evidence="1">
    <location>
        <begin position="136"/>
        <end position="174"/>
    </location>
</feature>